<dbReference type="Proteomes" id="UP000761534">
    <property type="component" value="Unassembled WGS sequence"/>
</dbReference>
<feature type="compositionally biased region" description="Low complexity" evidence="1">
    <location>
        <begin position="178"/>
        <end position="201"/>
    </location>
</feature>
<proteinExistence type="predicted"/>
<feature type="compositionally biased region" description="Low complexity" evidence="1">
    <location>
        <begin position="36"/>
        <end position="58"/>
    </location>
</feature>
<feature type="compositionally biased region" description="Polar residues" evidence="1">
    <location>
        <begin position="74"/>
        <end position="88"/>
    </location>
</feature>
<sequence length="308" mass="32766">MDQHSPPKRYPSSQTQTQQQQQQQQHRPAPIRIPGADDPALAASSSPSNASSSPRAALVAGLRSATDRRRSEQQQRLASSPGASQQLHSPYVPSPPPAGVGAHTIQGQMSPPGSPSPAGGDQRLYAALHAKQQELLATSFMLQQQQQRLQAAINANSYYDLPQPPFRPASPSLPVRPSSSASNRGSSLFFPTNANNNNSSNGFDHLQQSPFGASSPKQYQSPPSQQPQGTPFRRGHRKASSLSSTYNVGVIGSGSPAVAGHRAVSGPTGPIGANSRGDYEIPSRQPLGPPPLDELKSKYKDYNFASNR</sequence>
<name>A0A642V6T3_9ASCO</name>
<protein>
    <submittedName>
        <fullName evidence="2">Uncharacterized protein</fullName>
    </submittedName>
</protein>
<feature type="compositionally biased region" description="Low complexity" evidence="1">
    <location>
        <begin position="214"/>
        <end position="228"/>
    </location>
</feature>
<evidence type="ECO:0000313" key="2">
    <source>
        <dbReference type="EMBL" id="KAA8915335.1"/>
    </source>
</evidence>
<feature type="compositionally biased region" description="Low complexity" evidence="1">
    <location>
        <begin position="14"/>
        <end position="25"/>
    </location>
</feature>
<accession>A0A642V6T3</accession>
<comment type="caution">
    <text evidence="2">The sequence shown here is derived from an EMBL/GenBank/DDBJ whole genome shotgun (WGS) entry which is preliminary data.</text>
</comment>
<dbReference type="EMBL" id="SWFS01000173">
    <property type="protein sequence ID" value="KAA8915335.1"/>
    <property type="molecule type" value="Genomic_DNA"/>
</dbReference>
<evidence type="ECO:0000256" key="1">
    <source>
        <dbReference type="SAM" id="MobiDB-lite"/>
    </source>
</evidence>
<gene>
    <name evidence="2" type="ORF">TRICI_002519</name>
</gene>
<organism evidence="2 3">
    <name type="scientific">Trichomonascus ciferrii</name>
    <dbReference type="NCBI Taxonomy" id="44093"/>
    <lineage>
        <taxon>Eukaryota</taxon>
        <taxon>Fungi</taxon>
        <taxon>Dikarya</taxon>
        <taxon>Ascomycota</taxon>
        <taxon>Saccharomycotina</taxon>
        <taxon>Dipodascomycetes</taxon>
        <taxon>Dipodascales</taxon>
        <taxon>Trichomonascaceae</taxon>
        <taxon>Trichomonascus</taxon>
        <taxon>Trichomonascus ciferrii complex</taxon>
    </lineage>
</organism>
<keyword evidence="3" id="KW-1185">Reference proteome</keyword>
<dbReference type="OrthoDB" id="4092340at2759"/>
<evidence type="ECO:0000313" key="3">
    <source>
        <dbReference type="Proteomes" id="UP000761534"/>
    </source>
</evidence>
<dbReference type="AlphaFoldDB" id="A0A642V6T3"/>
<dbReference type="VEuPathDB" id="FungiDB:TRICI_002519"/>
<feature type="region of interest" description="Disordered" evidence="1">
    <location>
        <begin position="162"/>
        <end position="308"/>
    </location>
</feature>
<feature type="region of interest" description="Disordered" evidence="1">
    <location>
        <begin position="1"/>
        <end position="126"/>
    </location>
</feature>
<reference evidence="2" key="1">
    <citation type="journal article" date="2019" name="G3 (Bethesda)">
        <title>Genome Assemblies of Two Rare Opportunistic Yeast Pathogens: Diutina rugosa (syn. Candida rugosa) and Trichomonascus ciferrii (syn. Candida ciferrii).</title>
        <authorList>
            <person name="Mixao V."/>
            <person name="Saus E."/>
            <person name="Hansen A.P."/>
            <person name="Lass-Florl C."/>
            <person name="Gabaldon T."/>
        </authorList>
    </citation>
    <scope>NUCLEOTIDE SEQUENCE</scope>
    <source>
        <strain evidence="2">CBS 4856</strain>
    </source>
</reference>